<dbReference type="InterPro" id="IPR014752">
    <property type="entry name" value="Arrestin-like_C"/>
</dbReference>
<dbReference type="Pfam" id="PF00339">
    <property type="entry name" value="Arrestin_N"/>
    <property type="match status" value="1"/>
</dbReference>
<dbReference type="GO" id="GO:0005737">
    <property type="term" value="C:cytoplasm"/>
    <property type="evidence" value="ECO:0007669"/>
    <property type="project" value="TreeGrafter"/>
</dbReference>
<comment type="similarity">
    <text evidence="1">Belongs to the arrestin family.</text>
</comment>
<dbReference type="Pfam" id="PF02752">
    <property type="entry name" value="Arrestin_C"/>
    <property type="match status" value="1"/>
</dbReference>
<organism evidence="4 5">
    <name type="scientific">Cylicocyclus nassatus</name>
    <name type="common">Nematode worm</name>
    <dbReference type="NCBI Taxonomy" id="53992"/>
    <lineage>
        <taxon>Eukaryota</taxon>
        <taxon>Metazoa</taxon>
        <taxon>Ecdysozoa</taxon>
        <taxon>Nematoda</taxon>
        <taxon>Chromadorea</taxon>
        <taxon>Rhabditida</taxon>
        <taxon>Rhabditina</taxon>
        <taxon>Rhabditomorpha</taxon>
        <taxon>Strongyloidea</taxon>
        <taxon>Strongylidae</taxon>
        <taxon>Cylicocyclus</taxon>
    </lineage>
</organism>
<dbReference type="AlphaFoldDB" id="A0AA36GXB4"/>
<dbReference type="GO" id="GO:0015031">
    <property type="term" value="P:protein transport"/>
    <property type="evidence" value="ECO:0007669"/>
    <property type="project" value="TreeGrafter"/>
</dbReference>
<feature type="domain" description="Arrestin C-terminal-like" evidence="3">
    <location>
        <begin position="179"/>
        <end position="307"/>
    </location>
</feature>
<dbReference type="InterPro" id="IPR014756">
    <property type="entry name" value="Ig_E-set"/>
</dbReference>
<dbReference type="EMBL" id="CATQJL010000223">
    <property type="protein sequence ID" value="CAJ0599783.1"/>
    <property type="molecule type" value="Genomic_DNA"/>
</dbReference>
<evidence type="ECO:0000313" key="5">
    <source>
        <dbReference type="Proteomes" id="UP001176961"/>
    </source>
</evidence>
<evidence type="ECO:0000256" key="1">
    <source>
        <dbReference type="ARBA" id="ARBA00005298"/>
    </source>
</evidence>
<sequence length="427" mass="48086">MGKIDRFEILLNNPEEAYFAGQEISGKVIIDIKEPKKVNEILLELKGRARTYWTKHSGKSRKHCSHSEPYFLEQFNTAYTHKFSVTKNGKEKERVLPAGVHEIPFSYTLPKSLPTSFEGEFGHIRYTCRAICERPWDFDIVTRKAFTVIGIEDINSDARLNEPVSSSESNHTVAWCCRSSGMITGELKLEKSGFTPGEKMSVSYRVINNSSRSKSVCLKFLQNTVYKAKTFAGHEQVKTTTRVILKMDQPEVPSSTTSQWMKVEVPVPSLPPRLGKCKILSVTYSMDLEIDQTLTVSCPVVIGSIPQLIELVNHTKTRNGKSNLRDSPPKKASSPTSDSCVQVTITDESGLTVSGEQCEQLSSEMEALLSSRKRVRMPSSILSELYPTMPSPYYRESFFGAVDISDEKECAQYGEKMYAPKYPFYTD</sequence>
<accession>A0AA36GXB4</accession>
<dbReference type="SUPFAM" id="SSF81296">
    <property type="entry name" value="E set domains"/>
    <property type="match status" value="2"/>
</dbReference>
<dbReference type="InterPro" id="IPR050357">
    <property type="entry name" value="Arrestin_domain-protein"/>
</dbReference>
<name>A0AA36GXB4_CYLNA</name>
<proteinExistence type="inferred from homology"/>
<evidence type="ECO:0000259" key="3">
    <source>
        <dbReference type="SMART" id="SM01017"/>
    </source>
</evidence>
<dbReference type="SMART" id="SM01017">
    <property type="entry name" value="Arrestin_C"/>
    <property type="match status" value="1"/>
</dbReference>
<protein>
    <recommendedName>
        <fullName evidence="3">Arrestin C-terminal-like domain-containing protein</fullName>
    </recommendedName>
</protein>
<dbReference type="Gene3D" id="2.60.40.640">
    <property type="match status" value="2"/>
</dbReference>
<dbReference type="Proteomes" id="UP001176961">
    <property type="component" value="Unassembled WGS sequence"/>
</dbReference>
<dbReference type="PANTHER" id="PTHR11188:SF176">
    <property type="entry name" value="ARRESTIN DOMAIN-CONTAINING PROTEIN 1"/>
    <property type="match status" value="1"/>
</dbReference>
<reference evidence="4" key="1">
    <citation type="submission" date="2023-07" db="EMBL/GenBank/DDBJ databases">
        <authorList>
            <consortium name="CYATHOMIX"/>
        </authorList>
    </citation>
    <scope>NUCLEOTIDE SEQUENCE</scope>
    <source>
        <strain evidence="4">N/A</strain>
    </source>
</reference>
<keyword evidence="5" id="KW-1185">Reference proteome</keyword>
<dbReference type="InterPro" id="IPR011021">
    <property type="entry name" value="Arrestin-like_N"/>
</dbReference>
<comment type="caution">
    <text evidence="4">The sequence shown here is derived from an EMBL/GenBank/DDBJ whole genome shotgun (WGS) entry which is preliminary data.</text>
</comment>
<feature type="region of interest" description="Disordered" evidence="2">
    <location>
        <begin position="318"/>
        <end position="340"/>
    </location>
</feature>
<gene>
    <name evidence="4" type="ORF">CYNAS_LOCUS11766</name>
</gene>
<dbReference type="InterPro" id="IPR011022">
    <property type="entry name" value="Arrestin_C-like"/>
</dbReference>
<evidence type="ECO:0000256" key="2">
    <source>
        <dbReference type="SAM" id="MobiDB-lite"/>
    </source>
</evidence>
<dbReference type="PANTHER" id="PTHR11188">
    <property type="entry name" value="ARRESTIN DOMAIN CONTAINING PROTEIN"/>
    <property type="match status" value="1"/>
</dbReference>
<evidence type="ECO:0000313" key="4">
    <source>
        <dbReference type="EMBL" id="CAJ0599783.1"/>
    </source>
</evidence>